<dbReference type="PROSITE" id="PS00922">
    <property type="entry name" value="TRANSGLYCOSYLASE"/>
    <property type="match status" value="1"/>
</dbReference>
<evidence type="ECO:0000313" key="5">
    <source>
        <dbReference type="EMBL" id="PVM85528.1"/>
    </source>
</evidence>
<dbReference type="GO" id="GO:0008933">
    <property type="term" value="F:peptidoglycan lytic transglycosylase activity"/>
    <property type="evidence" value="ECO:0007669"/>
    <property type="project" value="InterPro"/>
</dbReference>
<dbReference type="Proteomes" id="UP000244913">
    <property type="component" value="Unassembled WGS sequence"/>
</dbReference>
<feature type="chain" id="PRO_5015593572" evidence="3">
    <location>
        <begin position="33"/>
        <end position="216"/>
    </location>
</feature>
<evidence type="ECO:0000256" key="2">
    <source>
        <dbReference type="ARBA" id="ARBA00009387"/>
    </source>
</evidence>
<reference evidence="5 6" key="1">
    <citation type="submission" date="2018-04" db="EMBL/GenBank/DDBJ databases">
        <title>The genome sequence of Caulobacter sp. 736.</title>
        <authorList>
            <person name="Gao J."/>
            <person name="Sun J."/>
        </authorList>
    </citation>
    <scope>NUCLEOTIDE SEQUENCE [LARGE SCALE GENOMIC DNA]</scope>
    <source>
        <strain evidence="5 6">736</strain>
    </source>
</reference>
<proteinExistence type="inferred from homology"/>
<dbReference type="InterPro" id="IPR008258">
    <property type="entry name" value="Transglycosylase_SLT_dom_1"/>
</dbReference>
<dbReference type="AlphaFoldDB" id="A0A2T9JPA8"/>
<comment type="caution">
    <text evidence="5">The sequence shown here is derived from an EMBL/GenBank/DDBJ whole genome shotgun (WGS) entry which is preliminary data.</text>
</comment>
<dbReference type="Pfam" id="PF01464">
    <property type="entry name" value="SLT"/>
    <property type="match status" value="1"/>
</dbReference>
<dbReference type="RefSeq" id="WP_116565822.1">
    <property type="nucleotide sequence ID" value="NZ_QDKP01000021.1"/>
</dbReference>
<evidence type="ECO:0000313" key="6">
    <source>
        <dbReference type="Proteomes" id="UP000244913"/>
    </source>
</evidence>
<dbReference type="EMBL" id="QDKP01000021">
    <property type="protein sequence ID" value="PVM85528.1"/>
    <property type="molecule type" value="Genomic_DNA"/>
</dbReference>
<dbReference type="Gene3D" id="1.10.530.10">
    <property type="match status" value="1"/>
</dbReference>
<comment type="similarity">
    <text evidence="1">Belongs to the transglycosylase Slt family.</text>
</comment>
<gene>
    <name evidence="5" type="ORF">DDF65_06905</name>
</gene>
<sequence>MTFDFARQATGLAAIATCCLLAALAAPGLAAAQVLEIGDEGEVTRFDGPAVHTGASVEAITLPAPPATVPAATFVEEGHEDVRREIAVAAAAYSLDPKLIEAVAWRESRFKPTARSRKGAMGVMQLMPATARDLGVDPSDMAQNVRGGAMYLRQMLTRFGGDVKLALAAYNAGPGAVLKHGGVPPYAETQAYVTSILGRMAVSGAAFAVPALGVSN</sequence>
<feature type="signal peptide" evidence="3">
    <location>
        <begin position="1"/>
        <end position="32"/>
    </location>
</feature>
<evidence type="ECO:0000259" key="4">
    <source>
        <dbReference type="Pfam" id="PF01464"/>
    </source>
</evidence>
<dbReference type="PANTHER" id="PTHR37423:SF2">
    <property type="entry name" value="MEMBRANE-BOUND LYTIC MUREIN TRANSGLYCOSYLASE C"/>
    <property type="match status" value="1"/>
</dbReference>
<keyword evidence="3" id="KW-0732">Signal</keyword>
<dbReference type="CDD" id="cd00254">
    <property type="entry name" value="LT-like"/>
    <property type="match status" value="1"/>
</dbReference>
<accession>A0A2T9JPA8</accession>
<name>A0A2T9JPA8_9CAUL</name>
<comment type="similarity">
    <text evidence="2">Belongs to the virb1 family.</text>
</comment>
<protein>
    <submittedName>
        <fullName evidence="5">Lytic transglycosylase</fullName>
    </submittedName>
</protein>
<keyword evidence="6" id="KW-1185">Reference proteome</keyword>
<evidence type="ECO:0000256" key="3">
    <source>
        <dbReference type="SAM" id="SignalP"/>
    </source>
</evidence>
<dbReference type="InterPro" id="IPR000189">
    <property type="entry name" value="Transglyc_AS"/>
</dbReference>
<evidence type="ECO:0000256" key="1">
    <source>
        <dbReference type="ARBA" id="ARBA00007734"/>
    </source>
</evidence>
<feature type="domain" description="Transglycosylase SLT" evidence="4">
    <location>
        <begin position="87"/>
        <end position="181"/>
    </location>
</feature>
<dbReference type="PANTHER" id="PTHR37423">
    <property type="entry name" value="SOLUBLE LYTIC MUREIN TRANSGLYCOSYLASE-RELATED"/>
    <property type="match status" value="1"/>
</dbReference>
<dbReference type="InterPro" id="IPR023346">
    <property type="entry name" value="Lysozyme-like_dom_sf"/>
</dbReference>
<dbReference type="GO" id="GO:0016020">
    <property type="term" value="C:membrane"/>
    <property type="evidence" value="ECO:0007669"/>
    <property type="project" value="InterPro"/>
</dbReference>
<dbReference type="GO" id="GO:0000270">
    <property type="term" value="P:peptidoglycan metabolic process"/>
    <property type="evidence" value="ECO:0007669"/>
    <property type="project" value="InterPro"/>
</dbReference>
<organism evidence="5 6">
    <name type="scientific">Caulobacter radicis</name>
    <dbReference type="NCBI Taxonomy" id="2172650"/>
    <lineage>
        <taxon>Bacteria</taxon>
        <taxon>Pseudomonadati</taxon>
        <taxon>Pseudomonadota</taxon>
        <taxon>Alphaproteobacteria</taxon>
        <taxon>Caulobacterales</taxon>
        <taxon>Caulobacteraceae</taxon>
        <taxon>Caulobacter</taxon>
    </lineage>
</organism>
<dbReference type="SUPFAM" id="SSF53955">
    <property type="entry name" value="Lysozyme-like"/>
    <property type="match status" value="1"/>
</dbReference>